<reference evidence="1 2" key="1">
    <citation type="submission" date="2016-06" db="EMBL/GenBank/DDBJ databases">
        <authorList>
            <person name="Kjaerup R.B."/>
            <person name="Dalgaard T.S."/>
            <person name="Juul-Madsen H.R."/>
        </authorList>
    </citation>
    <scope>NUCLEOTIDE SEQUENCE [LARGE SCALE GENOMIC DNA]</scope>
    <source>
        <strain evidence="1 2">1S159</strain>
    </source>
</reference>
<organism evidence="1 2">
    <name type="scientific">Aliivibrio logei</name>
    <name type="common">Vibrio logei</name>
    <dbReference type="NCBI Taxonomy" id="688"/>
    <lineage>
        <taxon>Bacteria</taxon>
        <taxon>Pseudomonadati</taxon>
        <taxon>Pseudomonadota</taxon>
        <taxon>Gammaproteobacteria</taxon>
        <taxon>Vibrionales</taxon>
        <taxon>Vibrionaceae</taxon>
        <taxon>Aliivibrio</taxon>
    </lineage>
</organism>
<accession>A0A1B9P346</accession>
<sequence>MNLIDFTFSDRKILKQLQIQGMTINEAIRSIMCDIYYLNYKDRAIMRAAIRLVGEERKDQIITNIQFSKRKQYMTEIT</sequence>
<evidence type="ECO:0000313" key="2">
    <source>
        <dbReference type="Proteomes" id="UP000093523"/>
    </source>
</evidence>
<dbReference type="OrthoDB" id="5918989at2"/>
<protein>
    <submittedName>
        <fullName evidence="1">Uncharacterized protein</fullName>
    </submittedName>
</protein>
<dbReference type="AlphaFoldDB" id="A0A1B9P346"/>
<proteinExistence type="predicted"/>
<evidence type="ECO:0000313" key="1">
    <source>
        <dbReference type="EMBL" id="OCH22874.1"/>
    </source>
</evidence>
<dbReference type="RefSeq" id="WP_017021449.1">
    <property type="nucleotide sequence ID" value="NZ_CAWMPN010000004.1"/>
</dbReference>
<name>A0A1B9P346_ALILO</name>
<comment type="caution">
    <text evidence="1">The sequence shown here is derived from an EMBL/GenBank/DDBJ whole genome shotgun (WGS) entry which is preliminary data.</text>
</comment>
<dbReference type="Proteomes" id="UP000093523">
    <property type="component" value="Unassembled WGS sequence"/>
</dbReference>
<gene>
    <name evidence="1" type="ORF">A6E04_02930</name>
</gene>
<dbReference type="EMBL" id="MAJU01000004">
    <property type="protein sequence ID" value="OCH22874.1"/>
    <property type="molecule type" value="Genomic_DNA"/>
</dbReference>